<name>A0ABV9YUJ6_9HYPH</name>
<dbReference type="Proteomes" id="UP001595796">
    <property type="component" value="Unassembled WGS sequence"/>
</dbReference>
<sequence length="422" mass="48005">MRQPTRRVPLPRRATRFIARPQHGWFDRIKLRLYPFEIRGQLSPGELRTLRGRIRASSLLRSRHADELDCTVGGTSWLLSGQLKRVGNRVRLDLEFNPTRVLAARAGTIFRGEEGWRAAFTRRPDVSASISYETMDAADNFVRDEDTRLLLNFDWSRWTSQAVRHVVEIIAEDLGVSPEHPRRLMLSSNWDWKLRQIETYWEFDVPNAVASARELARIFRENASQWSVTFHDVSRVGERAQVSEQGIGNAWSSTIALGATGTSLVAYAKSFTRLRLEVRHLRPPRRIYQLPESSLSSSDVASLERMLAFVQQRSAERLTRFLATIEAPFAMRTDTSLADLATLLGIIAEHRFREREISELLTVLIAQGRVVSNVGHRLRPLVDLLVAAEVLRLGRGTHRPGTFVLISPYREALGRLAARSAP</sequence>
<dbReference type="EMBL" id="JBHSJF010000001">
    <property type="protein sequence ID" value="MFC5066555.1"/>
    <property type="molecule type" value="Genomic_DNA"/>
</dbReference>
<proteinExistence type="predicted"/>
<protein>
    <recommendedName>
        <fullName evidence="3">Translation elongation factor SelB winged helix type 3 domain-containing protein</fullName>
    </recommendedName>
</protein>
<comment type="caution">
    <text evidence="1">The sequence shown here is derived from an EMBL/GenBank/DDBJ whole genome shotgun (WGS) entry which is preliminary data.</text>
</comment>
<gene>
    <name evidence="1" type="ORF">ACFPFW_00825</name>
</gene>
<evidence type="ECO:0000313" key="2">
    <source>
        <dbReference type="Proteomes" id="UP001595796"/>
    </source>
</evidence>
<reference evidence="2" key="1">
    <citation type="journal article" date="2019" name="Int. J. Syst. Evol. Microbiol.">
        <title>The Global Catalogue of Microorganisms (GCM) 10K type strain sequencing project: providing services to taxonomists for standard genome sequencing and annotation.</title>
        <authorList>
            <consortium name="The Broad Institute Genomics Platform"/>
            <consortium name="The Broad Institute Genome Sequencing Center for Infectious Disease"/>
            <person name="Wu L."/>
            <person name="Ma J."/>
        </authorList>
    </citation>
    <scope>NUCLEOTIDE SEQUENCE [LARGE SCALE GENOMIC DNA]</scope>
    <source>
        <strain evidence="2">CGMCC 1.16444</strain>
    </source>
</reference>
<dbReference type="RefSeq" id="WP_162799561.1">
    <property type="nucleotide sequence ID" value="NZ_JBHSJF010000001.1"/>
</dbReference>
<evidence type="ECO:0000313" key="1">
    <source>
        <dbReference type="EMBL" id="MFC5066555.1"/>
    </source>
</evidence>
<organism evidence="1 2">
    <name type="scientific">Flaviflagellibacter deserti</name>
    <dbReference type="NCBI Taxonomy" id="2267266"/>
    <lineage>
        <taxon>Bacteria</taxon>
        <taxon>Pseudomonadati</taxon>
        <taxon>Pseudomonadota</taxon>
        <taxon>Alphaproteobacteria</taxon>
        <taxon>Hyphomicrobiales</taxon>
        <taxon>Flaviflagellibacter</taxon>
    </lineage>
</organism>
<keyword evidence="2" id="KW-1185">Reference proteome</keyword>
<evidence type="ECO:0008006" key="3">
    <source>
        <dbReference type="Google" id="ProtNLM"/>
    </source>
</evidence>
<accession>A0ABV9YUJ6</accession>